<feature type="transmembrane region" description="Helical" evidence="1">
    <location>
        <begin position="469"/>
        <end position="489"/>
    </location>
</feature>
<dbReference type="AlphaFoldDB" id="A0AAE3T9E2"/>
<dbReference type="PANTHER" id="PTHR35342">
    <property type="entry name" value="TRICARBOXYLIC TRANSPORT PROTEIN"/>
    <property type="match status" value="1"/>
</dbReference>
<comment type="caution">
    <text evidence="3">The sequence shown here is derived from an EMBL/GenBank/DDBJ whole genome shotgun (WGS) entry which is preliminary data.</text>
</comment>
<evidence type="ECO:0000313" key="3">
    <source>
        <dbReference type="EMBL" id="MDF0600460.1"/>
    </source>
</evidence>
<feature type="transmembrane region" description="Helical" evidence="1">
    <location>
        <begin position="109"/>
        <end position="133"/>
    </location>
</feature>
<dbReference type="Proteomes" id="UP001220964">
    <property type="component" value="Unassembled WGS sequence"/>
</dbReference>
<evidence type="ECO:0000259" key="2">
    <source>
        <dbReference type="Pfam" id="PF01970"/>
    </source>
</evidence>
<feature type="transmembrane region" description="Helical" evidence="1">
    <location>
        <begin position="169"/>
        <end position="186"/>
    </location>
</feature>
<feature type="transmembrane region" description="Helical" evidence="1">
    <location>
        <begin position="51"/>
        <end position="69"/>
    </location>
</feature>
<dbReference type="Pfam" id="PF01970">
    <property type="entry name" value="TctA"/>
    <property type="match status" value="1"/>
</dbReference>
<name>A0AAE3T9E2_9RHOB</name>
<accession>A0AAE3T9E2</accession>
<proteinExistence type="predicted"/>
<feature type="domain" description="DUF112" evidence="2">
    <location>
        <begin position="20"/>
        <end position="437"/>
    </location>
</feature>
<organism evidence="3 4">
    <name type="scientific">Psychromarinibacter sediminicola</name>
    <dbReference type="NCBI Taxonomy" id="3033385"/>
    <lineage>
        <taxon>Bacteria</taxon>
        <taxon>Pseudomonadati</taxon>
        <taxon>Pseudomonadota</taxon>
        <taxon>Alphaproteobacteria</taxon>
        <taxon>Rhodobacterales</taxon>
        <taxon>Paracoccaceae</taxon>
        <taxon>Psychromarinibacter</taxon>
    </lineage>
</organism>
<sequence>MDLIANLAIGFDTALTPANLFYCFAGALLGTFIGVLPGLGPTATVAMLLPVTYYLSPEASLIMLAGIYYGSQYGGSTTAILVNLPGEVSSSVTAIDGYQMARQGEAGKALAIAAIGSFCAGTFATFLIAVVAIPLSAIALKFGSAEYFALILLGLVTSTALAHGSVLRAIAMIIAGMLFGIVGTDVDTGAYRFTLGIVELIDGLSVVAVALGIFGIVEVLKNLENKTGEIVETAKITSLMPTRKDLRAAAGPVARGSVVGSLLGTLPGGGSILSAFTSYMIEKRISKHPERFGKGAIEGVAGPESANNAGAQTSFVPLLTLGIPSHPLMALMMGALLIQGITPGPNVVHTQPGLFWGIIASMWIGNAMLVVLNLPLVGLWVAMLRVPYKLMIPAIVTFSTIGVFTVKNSGFDVQILAAFGLIGYLLHKVGCEPAPFLMGFVLGSLLEEHLRRAMVFSRGDPMVFLTHPISATLLGVAVVVLALIALPAISRRREEIFIEEE</sequence>
<feature type="transmembrane region" description="Helical" evidence="1">
    <location>
        <begin position="353"/>
        <end position="374"/>
    </location>
</feature>
<evidence type="ECO:0000313" key="4">
    <source>
        <dbReference type="Proteomes" id="UP001220964"/>
    </source>
</evidence>
<dbReference type="PANTHER" id="PTHR35342:SF5">
    <property type="entry name" value="TRICARBOXYLIC TRANSPORT PROTEIN"/>
    <property type="match status" value="1"/>
</dbReference>
<gene>
    <name evidence="3" type="ORF">P1J78_06940</name>
</gene>
<feature type="transmembrane region" description="Helical" evidence="1">
    <location>
        <begin position="315"/>
        <end position="341"/>
    </location>
</feature>
<feature type="transmembrane region" description="Helical" evidence="1">
    <location>
        <begin position="193"/>
        <end position="217"/>
    </location>
</feature>
<feature type="transmembrane region" description="Helical" evidence="1">
    <location>
        <begin position="386"/>
        <end position="406"/>
    </location>
</feature>
<keyword evidence="1" id="KW-0472">Membrane</keyword>
<evidence type="ECO:0000256" key="1">
    <source>
        <dbReference type="SAM" id="Phobius"/>
    </source>
</evidence>
<keyword evidence="1" id="KW-1133">Transmembrane helix</keyword>
<reference evidence="3" key="1">
    <citation type="submission" date="2023-03" db="EMBL/GenBank/DDBJ databases">
        <title>Multiphase analysis and comparison of six strains from genera Psychromarinibacter, Lutimaribacter, and Maritimibacter, including a novel species: Psychromarinibacter sediminicola sp. nov.</title>
        <authorList>
            <person name="Wang Y.-H."/>
            <person name="Ye M.-Q."/>
            <person name="Du Z.-J."/>
        </authorList>
    </citation>
    <scope>NUCLEOTIDE SEQUENCE</scope>
    <source>
        <strain evidence="3">C21-152</strain>
    </source>
</reference>
<dbReference type="InterPro" id="IPR002823">
    <property type="entry name" value="DUF112_TM"/>
</dbReference>
<dbReference type="RefSeq" id="WP_275566603.1">
    <property type="nucleotide sequence ID" value="NZ_JARGYC010000013.1"/>
</dbReference>
<keyword evidence="1" id="KW-0812">Transmembrane</keyword>
<keyword evidence="4" id="KW-1185">Reference proteome</keyword>
<dbReference type="EMBL" id="JARGYC010000013">
    <property type="protein sequence ID" value="MDF0600460.1"/>
    <property type="molecule type" value="Genomic_DNA"/>
</dbReference>
<protein>
    <submittedName>
        <fullName evidence="3">Tripartite tricarboxylate transporter permease</fullName>
    </submittedName>
</protein>
<feature type="transmembrane region" description="Helical" evidence="1">
    <location>
        <begin position="145"/>
        <end position="163"/>
    </location>
</feature>
<feature type="transmembrane region" description="Helical" evidence="1">
    <location>
        <begin position="19"/>
        <end position="39"/>
    </location>
</feature>